<protein>
    <submittedName>
        <fullName evidence="2">DNA polymerase beta domain protein region</fullName>
    </submittedName>
</protein>
<dbReference type="OrthoDB" id="9814975at2"/>
<name>F3ZW87_MAHA5</name>
<dbReference type="Pfam" id="PF18765">
    <property type="entry name" value="Polbeta"/>
    <property type="match status" value="1"/>
</dbReference>
<dbReference type="KEGG" id="mas:Mahau_2330"/>
<accession>F3ZW87</accession>
<reference evidence="2 3" key="2">
    <citation type="journal article" date="2011" name="Stand. Genomic Sci.">
        <title>Complete genome sequence of Mahella australiensis type strain (50-1 BON).</title>
        <authorList>
            <person name="Sikorski J."/>
            <person name="Teshima H."/>
            <person name="Nolan M."/>
            <person name="Lucas S."/>
            <person name="Hammon N."/>
            <person name="Deshpande S."/>
            <person name="Cheng J.F."/>
            <person name="Pitluck S."/>
            <person name="Liolios K."/>
            <person name="Pagani I."/>
            <person name="Ivanova N."/>
            <person name="Huntemann M."/>
            <person name="Mavromatis K."/>
            <person name="Ovchinikova G."/>
            <person name="Pati A."/>
            <person name="Tapia R."/>
            <person name="Han C."/>
            <person name="Goodwin L."/>
            <person name="Chen A."/>
            <person name="Palaniappan K."/>
            <person name="Land M."/>
            <person name="Hauser L."/>
            <person name="Ngatchou-Djao O.D."/>
            <person name="Rohde M."/>
            <person name="Pukall R."/>
            <person name="Spring S."/>
            <person name="Abt B."/>
            <person name="Goker M."/>
            <person name="Detter J.C."/>
            <person name="Woyke T."/>
            <person name="Bristow J."/>
            <person name="Markowitz V."/>
            <person name="Hugenholtz P."/>
            <person name="Eisen J.A."/>
            <person name="Kyrpides N.C."/>
            <person name="Klenk H.P."/>
            <person name="Lapidus A."/>
        </authorList>
    </citation>
    <scope>NUCLEOTIDE SEQUENCE [LARGE SCALE GENOMIC DNA]</scope>
    <source>
        <strain evidence="3">DSM 15567 / CIP 107919 / 50-1 BON</strain>
    </source>
</reference>
<evidence type="ECO:0000259" key="1">
    <source>
        <dbReference type="Pfam" id="PF18765"/>
    </source>
</evidence>
<dbReference type="PANTHER" id="PTHR43449">
    <property type="entry name" value="NUCLEOTIDYLTRANSFERASE"/>
    <property type="match status" value="1"/>
</dbReference>
<dbReference type="eggNOG" id="COG1708">
    <property type="taxonomic scope" value="Bacteria"/>
</dbReference>
<dbReference type="STRING" id="697281.Mahau_2330"/>
<dbReference type="HOGENOM" id="CLU_130257_9_3_9"/>
<evidence type="ECO:0000313" key="3">
    <source>
        <dbReference type="Proteomes" id="UP000008457"/>
    </source>
</evidence>
<evidence type="ECO:0000313" key="2">
    <source>
        <dbReference type="EMBL" id="AEE97496.1"/>
    </source>
</evidence>
<dbReference type="EMBL" id="CP002360">
    <property type="protein sequence ID" value="AEE97496.1"/>
    <property type="molecule type" value="Genomic_DNA"/>
</dbReference>
<dbReference type="PANTHER" id="PTHR43449:SF1">
    <property type="entry name" value="POLYMERASE BETA NUCLEOTIDYLTRANSFERASE DOMAIN-CONTAINING PROTEIN"/>
    <property type="match status" value="1"/>
</dbReference>
<dbReference type="AlphaFoldDB" id="F3ZW87"/>
<keyword evidence="3" id="KW-1185">Reference proteome</keyword>
<feature type="domain" description="Polymerase beta nucleotidyltransferase" evidence="1">
    <location>
        <begin position="16"/>
        <end position="105"/>
    </location>
</feature>
<dbReference type="Gene3D" id="3.30.460.10">
    <property type="entry name" value="Beta Polymerase, domain 2"/>
    <property type="match status" value="1"/>
</dbReference>
<dbReference type="InterPro" id="IPR043519">
    <property type="entry name" value="NT_sf"/>
</dbReference>
<dbReference type="Proteomes" id="UP000008457">
    <property type="component" value="Chromosome"/>
</dbReference>
<organism evidence="2 3">
    <name type="scientific">Mahella australiensis (strain DSM 15567 / CIP 107919 / 50-1 BON)</name>
    <dbReference type="NCBI Taxonomy" id="697281"/>
    <lineage>
        <taxon>Bacteria</taxon>
        <taxon>Bacillati</taxon>
        <taxon>Bacillota</taxon>
        <taxon>Clostridia</taxon>
        <taxon>Thermoanaerobacterales</taxon>
        <taxon>Thermoanaerobacterales Family IV. Incertae Sedis</taxon>
        <taxon>Mahella</taxon>
    </lineage>
</organism>
<sequence length="105" mass="12255">MLQETDRLTIVSNIVEQIAKAYQPQKIILFGSYARGTQNQDSDIDLLVIKDTQEDFIVRIRNIRKSLLCPLPLDILVYTNDEIDKLKDEWFINDILKEGIVVYEQ</sequence>
<dbReference type="InterPro" id="IPR041633">
    <property type="entry name" value="Polbeta"/>
</dbReference>
<dbReference type="SUPFAM" id="SSF81301">
    <property type="entry name" value="Nucleotidyltransferase"/>
    <property type="match status" value="1"/>
</dbReference>
<gene>
    <name evidence="2" type="ordered locus">Mahau_2330</name>
</gene>
<dbReference type="RefSeq" id="WP_013781922.1">
    <property type="nucleotide sequence ID" value="NC_015520.1"/>
</dbReference>
<reference evidence="3" key="1">
    <citation type="submission" date="2010-11" db="EMBL/GenBank/DDBJ databases">
        <title>The complete genome of Mahella australiensis DSM 15567.</title>
        <authorList>
            <consortium name="US DOE Joint Genome Institute (JGI-PGF)"/>
            <person name="Lucas S."/>
            <person name="Copeland A."/>
            <person name="Lapidus A."/>
            <person name="Bruce D."/>
            <person name="Goodwin L."/>
            <person name="Pitluck S."/>
            <person name="Kyrpides N."/>
            <person name="Mavromatis K."/>
            <person name="Pagani I."/>
            <person name="Ivanova N."/>
            <person name="Teshima H."/>
            <person name="Brettin T."/>
            <person name="Detter J.C."/>
            <person name="Han C."/>
            <person name="Tapia R."/>
            <person name="Land M."/>
            <person name="Hauser L."/>
            <person name="Markowitz V."/>
            <person name="Cheng J.-F."/>
            <person name="Hugenholtz P."/>
            <person name="Woyke T."/>
            <person name="Wu D."/>
            <person name="Spring S."/>
            <person name="Pukall R."/>
            <person name="Steenblock K."/>
            <person name="Schneider S."/>
            <person name="Klenk H.-P."/>
            <person name="Eisen J.A."/>
        </authorList>
    </citation>
    <scope>NUCLEOTIDE SEQUENCE [LARGE SCALE GENOMIC DNA]</scope>
    <source>
        <strain evidence="3">DSM 15567 / CIP 107919 / 50-1 BON</strain>
    </source>
</reference>
<proteinExistence type="predicted"/>
<dbReference type="CDD" id="cd05403">
    <property type="entry name" value="NT_KNTase_like"/>
    <property type="match status" value="1"/>
</dbReference>